<sequence length="716" mass="71257">MADDRSAPGAAGEVHDDDELADVLAAELQRYATGAMPTLPTVRLRADEPDPAALRPAEPPAAARVPLEDAAFEVADDALPDGPSDEEAPLLLQRPSGRRAAEPVEPFGPPPVDLAPASEPSGRRVRDVLTWADEEDRALPSSPAEEPVRRRRGWVPPSTSEVPPAEPIGRVLPTGPVALPEPTAALLHEMLADQGDLPAPRARHASPPTTDPVRDRVRGTGPVVVPNTLYADWEQSLRAIGRPRSPWDDDEPPVTGPADAPTVAMPVARPRSDAPREPDAASAPERPGPSGGPRRARRRAEPAPEAVPPAPAPQPLPVLEVREPDDEGVDDVVTDHHRVSAATSGAIDLPVTTPRPRTAPLLIERVRTAILQLPVVPPSPTGSRGVGVAGRWVGAFAAPLLLLVSFGLGTAGSGPADVLPLLLGAALLTPAAVRSAAWSAAAEPTDLEETEAFGRTAGTAWAVVLLLARVVASGGAVFAAAALLSAWIARTGALGGSAASAGLAAAAAVGLAATVLALLPVRALGIVVQVLGALAVVATVLLVLLLAPAAGPAGGGAPLAAAAAGAGIGLVLLLAGADTARWRSGIASSVGSAIGTVVGALVAAIVLALGLAVASGAAGDPADAFASALSDGSAAALSAPLAVVLVVASVVLPLLLIRSAGASAARLLGSSERLGVGAAVLVALAAALGLLSAGVGVAPGLLAVAGLAGVPVAAWA</sequence>
<feature type="transmembrane region" description="Helical" evidence="2">
    <location>
        <begin position="458"/>
        <end position="488"/>
    </location>
</feature>
<reference evidence="4" key="1">
    <citation type="journal article" date="2019" name="Int. J. Syst. Evol. Microbiol.">
        <title>The Global Catalogue of Microorganisms (GCM) 10K type strain sequencing project: providing services to taxonomists for standard genome sequencing and annotation.</title>
        <authorList>
            <consortium name="The Broad Institute Genomics Platform"/>
            <consortium name="The Broad Institute Genome Sequencing Center for Infectious Disease"/>
            <person name="Wu L."/>
            <person name="Ma J."/>
        </authorList>
    </citation>
    <scope>NUCLEOTIDE SEQUENCE [LARGE SCALE GENOMIC DNA]</scope>
    <source>
        <strain evidence="4">CGMCC 1.12471</strain>
    </source>
</reference>
<evidence type="ECO:0000313" key="3">
    <source>
        <dbReference type="EMBL" id="MFD1722946.1"/>
    </source>
</evidence>
<feature type="transmembrane region" description="Helical" evidence="2">
    <location>
        <begin position="392"/>
        <end position="412"/>
    </location>
</feature>
<feature type="compositionally biased region" description="Low complexity" evidence="1">
    <location>
        <begin position="51"/>
        <end position="65"/>
    </location>
</feature>
<dbReference type="EMBL" id="JBHUEA010000034">
    <property type="protein sequence ID" value="MFD1722946.1"/>
    <property type="molecule type" value="Genomic_DNA"/>
</dbReference>
<feature type="transmembrane region" description="Helical" evidence="2">
    <location>
        <begin position="589"/>
        <end position="614"/>
    </location>
</feature>
<feature type="region of interest" description="Disordered" evidence="1">
    <location>
        <begin position="34"/>
        <end position="176"/>
    </location>
</feature>
<keyword evidence="2" id="KW-0472">Membrane</keyword>
<keyword evidence="2" id="KW-1133">Transmembrane helix</keyword>
<name>A0ABW4LHN9_9MICO</name>
<evidence type="ECO:0000256" key="1">
    <source>
        <dbReference type="SAM" id="MobiDB-lite"/>
    </source>
</evidence>
<feature type="transmembrane region" description="Helical" evidence="2">
    <location>
        <begin position="559"/>
        <end position="577"/>
    </location>
</feature>
<feature type="region of interest" description="Disordered" evidence="1">
    <location>
        <begin position="195"/>
        <end position="318"/>
    </location>
</feature>
<feature type="compositionally biased region" description="Pro residues" evidence="1">
    <location>
        <begin position="305"/>
        <end position="316"/>
    </location>
</feature>
<keyword evidence="4" id="KW-1185">Reference proteome</keyword>
<comment type="caution">
    <text evidence="3">The sequence shown here is derived from an EMBL/GenBank/DDBJ whole genome shotgun (WGS) entry which is preliminary data.</text>
</comment>
<dbReference type="Proteomes" id="UP001597347">
    <property type="component" value="Unassembled WGS sequence"/>
</dbReference>
<feature type="compositionally biased region" description="Acidic residues" evidence="1">
    <location>
        <begin position="70"/>
        <end position="88"/>
    </location>
</feature>
<keyword evidence="2" id="KW-0812">Transmembrane</keyword>
<feature type="transmembrane region" description="Helical" evidence="2">
    <location>
        <begin position="678"/>
        <end position="708"/>
    </location>
</feature>
<feature type="transmembrane region" description="Helical" evidence="2">
    <location>
        <begin position="634"/>
        <end position="657"/>
    </location>
</feature>
<evidence type="ECO:0000256" key="2">
    <source>
        <dbReference type="SAM" id="Phobius"/>
    </source>
</evidence>
<proteinExistence type="predicted"/>
<feature type="transmembrane region" description="Helical" evidence="2">
    <location>
        <begin position="494"/>
        <end position="519"/>
    </location>
</feature>
<organism evidence="3 4">
    <name type="scientific">Amnibacterium endophyticum</name>
    <dbReference type="NCBI Taxonomy" id="2109337"/>
    <lineage>
        <taxon>Bacteria</taxon>
        <taxon>Bacillati</taxon>
        <taxon>Actinomycetota</taxon>
        <taxon>Actinomycetes</taxon>
        <taxon>Micrococcales</taxon>
        <taxon>Microbacteriaceae</taxon>
        <taxon>Amnibacterium</taxon>
    </lineage>
</organism>
<feature type="transmembrane region" description="Helical" evidence="2">
    <location>
        <begin position="418"/>
        <end position="437"/>
    </location>
</feature>
<protein>
    <submittedName>
        <fullName evidence="3">Uncharacterized protein</fullName>
    </submittedName>
</protein>
<feature type="compositionally biased region" description="Basic and acidic residues" evidence="1">
    <location>
        <begin position="270"/>
        <end position="279"/>
    </location>
</feature>
<dbReference type="RefSeq" id="WP_377936499.1">
    <property type="nucleotide sequence ID" value="NZ_JBHUEA010000034.1"/>
</dbReference>
<feature type="non-terminal residue" evidence="3">
    <location>
        <position position="716"/>
    </location>
</feature>
<accession>A0ABW4LHN9</accession>
<gene>
    <name evidence="3" type="ORF">ACFSBI_15450</name>
</gene>
<feature type="transmembrane region" description="Helical" evidence="2">
    <location>
        <begin position="526"/>
        <end position="547"/>
    </location>
</feature>
<evidence type="ECO:0000313" key="4">
    <source>
        <dbReference type="Proteomes" id="UP001597347"/>
    </source>
</evidence>